<accession>A0A2N6UC87</accession>
<evidence type="ECO:0000313" key="2">
    <source>
        <dbReference type="Proteomes" id="UP000235701"/>
    </source>
</evidence>
<dbReference type="Gene3D" id="3.40.720.10">
    <property type="entry name" value="Alkaline Phosphatase, subunit A"/>
    <property type="match status" value="1"/>
</dbReference>
<protein>
    <submittedName>
        <fullName evidence="1">Alkaline phosphatase family protein</fullName>
    </submittedName>
</protein>
<dbReference type="PANTHER" id="PTHR10151:SF120">
    <property type="entry name" value="BIS(5'-ADENOSYL)-TRIPHOSPHATASE"/>
    <property type="match status" value="1"/>
</dbReference>
<name>A0A2N6UC87_9LACT</name>
<dbReference type="InterPro" id="IPR017850">
    <property type="entry name" value="Alkaline_phosphatase_core_sf"/>
</dbReference>
<dbReference type="InterPro" id="IPR002591">
    <property type="entry name" value="Phosphodiest/P_Trfase"/>
</dbReference>
<sequence length="428" mass="48217">MTNKKLVIVSLDAFGSDDLAYALTLPNFNKFRQEAALVENVETVYPSLTYMCHTSIVTGQYPKDHGIINNTLLQPDLLSPDWYWYTRYIKSPTLFEIASNHGLTVSTILWPVTGKSVAIDYNIAEIFANRKWHSQIAVSLFASSPKYLLEKNHKFGHLRSGIKQPELDDFVTAVAVDTIKKEEPDVLALHLVDLDSTRHGYGVKSPESKAALERMDNHLGQLMKALESTEAYKDAHVVLLGDHYQIDTHTVIRPNHLFKNADLIRIDKQNKIQDYDVYAKGADGSTYIYVKNHDDFIMDELKTLLTPLAPYIDKIYSQNEAIALGADPNCFALVEAKAGYYFESDIERPILEDTNKSIPGVKFLKASHGYSPEKENYTTMFMAKGPKIKMGETISKGRLIDEGPTMLAMLDLAFNTPVEGKVIEQIFK</sequence>
<dbReference type="SUPFAM" id="SSF53649">
    <property type="entry name" value="Alkaline phosphatase-like"/>
    <property type="match status" value="1"/>
</dbReference>
<evidence type="ECO:0000313" key="1">
    <source>
        <dbReference type="EMBL" id="PMC79159.1"/>
    </source>
</evidence>
<comment type="caution">
    <text evidence="1">The sequence shown here is derived from an EMBL/GenBank/DDBJ whole genome shotgun (WGS) entry which is preliminary data.</text>
</comment>
<keyword evidence="2" id="KW-1185">Reference proteome</keyword>
<gene>
    <name evidence="1" type="ORF">CJ191_08310</name>
</gene>
<dbReference type="RefSeq" id="WP_102199500.1">
    <property type="nucleotide sequence ID" value="NZ_PNHQ01000026.1"/>
</dbReference>
<dbReference type="AlphaFoldDB" id="A0A2N6UC87"/>
<dbReference type="OrthoDB" id="9779418at2"/>
<dbReference type="GO" id="GO:0016787">
    <property type="term" value="F:hydrolase activity"/>
    <property type="evidence" value="ECO:0007669"/>
    <property type="project" value="UniProtKB-ARBA"/>
</dbReference>
<dbReference type="CDD" id="cd16018">
    <property type="entry name" value="Enpp"/>
    <property type="match status" value="1"/>
</dbReference>
<dbReference type="Pfam" id="PF01663">
    <property type="entry name" value="Phosphodiest"/>
    <property type="match status" value="1"/>
</dbReference>
<organism evidence="1 2">
    <name type="scientific">Aerococcus viridans</name>
    <dbReference type="NCBI Taxonomy" id="1377"/>
    <lineage>
        <taxon>Bacteria</taxon>
        <taxon>Bacillati</taxon>
        <taxon>Bacillota</taxon>
        <taxon>Bacilli</taxon>
        <taxon>Lactobacillales</taxon>
        <taxon>Aerococcaceae</taxon>
        <taxon>Aerococcus</taxon>
    </lineage>
</organism>
<dbReference type="Proteomes" id="UP000235701">
    <property type="component" value="Unassembled WGS sequence"/>
</dbReference>
<dbReference type="PANTHER" id="PTHR10151">
    <property type="entry name" value="ECTONUCLEOTIDE PYROPHOSPHATASE/PHOSPHODIESTERASE"/>
    <property type="match status" value="1"/>
</dbReference>
<reference evidence="1 2" key="1">
    <citation type="submission" date="2017-09" db="EMBL/GenBank/DDBJ databases">
        <title>Bacterial strain isolated from the female urinary microbiota.</title>
        <authorList>
            <person name="Thomas-White K."/>
            <person name="Kumar N."/>
            <person name="Forster S."/>
            <person name="Putonti C."/>
            <person name="Lawley T."/>
            <person name="Wolfe A.J."/>
        </authorList>
    </citation>
    <scope>NUCLEOTIDE SEQUENCE [LARGE SCALE GENOMIC DNA]</scope>
    <source>
        <strain evidence="1 2">UMB0240</strain>
    </source>
</reference>
<dbReference type="EMBL" id="PNHQ01000026">
    <property type="protein sequence ID" value="PMC79159.1"/>
    <property type="molecule type" value="Genomic_DNA"/>
</dbReference>
<proteinExistence type="predicted"/>